<evidence type="ECO:0000256" key="1">
    <source>
        <dbReference type="SAM" id="MobiDB-lite"/>
    </source>
</evidence>
<dbReference type="AlphaFoldDB" id="A0A1R4HF61"/>
<protein>
    <submittedName>
        <fullName evidence="2">Uncharacterized protein</fullName>
    </submittedName>
</protein>
<accession>A0A1R4HF61</accession>
<keyword evidence="3" id="KW-1185">Reference proteome</keyword>
<gene>
    <name evidence="2" type="ORF">CRENPOLYSF1_590005</name>
</gene>
<sequence>MNVHRVSGMIALIVAAIVLLFAVDVSATTYGAAVKQEKMLYAARWSRLVKAKHRHKRLSDKNSAIEPHKPLDLTIPFKTDQDTDVKRPMNGLQEKSGSSLFDNSNKQTAVQVKGQFVMSQEPEVDKRKSADGAGISINLRR</sequence>
<dbReference type="RefSeq" id="WP_087144501.1">
    <property type="nucleotide sequence ID" value="NZ_FUKI01000136.1"/>
</dbReference>
<evidence type="ECO:0000313" key="3">
    <source>
        <dbReference type="Proteomes" id="UP000195667"/>
    </source>
</evidence>
<organism evidence="2 3">
    <name type="scientific">Crenothrix polyspora</name>
    <dbReference type="NCBI Taxonomy" id="360316"/>
    <lineage>
        <taxon>Bacteria</taxon>
        <taxon>Pseudomonadati</taxon>
        <taxon>Pseudomonadota</taxon>
        <taxon>Gammaproteobacteria</taxon>
        <taxon>Methylococcales</taxon>
        <taxon>Crenotrichaceae</taxon>
        <taxon>Crenothrix</taxon>
    </lineage>
</organism>
<dbReference type="OrthoDB" id="7033497at2"/>
<feature type="region of interest" description="Disordered" evidence="1">
    <location>
        <begin position="56"/>
        <end position="104"/>
    </location>
</feature>
<dbReference type="Proteomes" id="UP000195667">
    <property type="component" value="Unassembled WGS sequence"/>
</dbReference>
<proteinExistence type="predicted"/>
<feature type="region of interest" description="Disordered" evidence="1">
    <location>
        <begin position="116"/>
        <end position="141"/>
    </location>
</feature>
<reference evidence="3" key="1">
    <citation type="submission" date="2017-02" db="EMBL/GenBank/DDBJ databases">
        <authorList>
            <person name="Daims H."/>
        </authorList>
    </citation>
    <scope>NUCLEOTIDE SEQUENCE [LARGE SCALE GENOMIC DNA]</scope>
</reference>
<name>A0A1R4HF61_9GAMM</name>
<evidence type="ECO:0000313" key="2">
    <source>
        <dbReference type="EMBL" id="SJM94837.1"/>
    </source>
</evidence>
<feature type="compositionally biased region" description="Polar residues" evidence="1">
    <location>
        <begin position="93"/>
        <end position="104"/>
    </location>
</feature>
<dbReference type="EMBL" id="FUKI01000136">
    <property type="protein sequence ID" value="SJM94837.1"/>
    <property type="molecule type" value="Genomic_DNA"/>
</dbReference>